<organism evidence="1 2">
    <name type="scientific">Meloidogyne enterolobii</name>
    <name type="common">Root-knot nematode worm</name>
    <name type="synonym">Meloidogyne mayaguensis</name>
    <dbReference type="NCBI Taxonomy" id="390850"/>
    <lineage>
        <taxon>Eukaryota</taxon>
        <taxon>Metazoa</taxon>
        <taxon>Ecdysozoa</taxon>
        <taxon>Nematoda</taxon>
        <taxon>Chromadorea</taxon>
        <taxon>Rhabditida</taxon>
        <taxon>Tylenchina</taxon>
        <taxon>Tylenchomorpha</taxon>
        <taxon>Tylenchoidea</taxon>
        <taxon>Meloidogynidae</taxon>
        <taxon>Meloidogyninae</taxon>
        <taxon>Meloidogyne</taxon>
    </lineage>
</organism>
<sequence>MEAGSSSETGKLGKMIDLVLNDYWGNICAIDRDNVQFEKADEWILQTGNLIKFYKLFLKIIYLIVIIVTFTL</sequence>
<comment type="caution">
    <text evidence="1">The sequence shown here is derived from an EMBL/GenBank/DDBJ whole genome shotgun (WGS) entry which is preliminary data.</text>
</comment>
<accession>A0ACB0ZSH0</accession>
<keyword evidence="2" id="KW-1185">Reference proteome</keyword>
<dbReference type="Proteomes" id="UP001497535">
    <property type="component" value="Unassembled WGS sequence"/>
</dbReference>
<evidence type="ECO:0000313" key="2">
    <source>
        <dbReference type="Proteomes" id="UP001497535"/>
    </source>
</evidence>
<name>A0ACB0ZSH0_MELEN</name>
<proteinExistence type="predicted"/>
<evidence type="ECO:0000313" key="1">
    <source>
        <dbReference type="EMBL" id="CAK5081211.1"/>
    </source>
</evidence>
<gene>
    <name evidence="1" type="ORF">MENTE1834_LOCUS28429</name>
</gene>
<reference evidence="1" key="1">
    <citation type="submission" date="2023-11" db="EMBL/GenBank/DDBJ databases">
        <authorList>
            <person name="Poullet M."/>
        </authorList>
    </citation>
    <scope>NUCLEOTIDE SEQUENCE</scope>
    <source>
        <strain evidence="1">E1834</strain>
    </source>
</reference>
<protein>
    <submittedName>
        <fullName evidence="1">Uncharacterized protein</fullName>
    </submittedName>
</protein>
<dbReference type="EMBL" id="CAVMJV010000043">
    <property type="protein sequence ID" value="CAK5081211.1"/>
    <property type="molecule type" value="Genomic_DNA"/>
</dbReference>